<feature type="region of interest" description="Disordered" evidence="1">
    <location>
        <begin position="213"/>
        <end position="232"/>
    </location>
</feature>
<proteinExistence type="predicted"/>
<dbReference type="AlphaFoldDB" id="A0A9D2D7J0"/>
<protein>
    <submittedName>
        <fullName evidence="3">Uncharacterized protein</fullName>
    </submittedName>
</protein>
<keyword evidence="2" id="KW-0812">Transmembrane</keyword>
<dbReference type="Proteomes" id="UP000824025">
    <property type="component" value="Unassembled WGS sequence"/>
</dbReference>
<organism evidence="3 4">
    <name type="scientific">Candidatus Borkfalkia avicola</name>
    <dbReference type="NCBI Taxonomy" id="2838503"/>
    <lineage>
        <taxon>Bacteria</taxon>
        <taxon>Bacillati</taxon>
        <taxon>Bacillota</taxon>
        <taxon>Clostridia</taxon>
        <taxon>Christensenellales</taxon>
        <taxon>Christensenellaceae</taxon>
        <taxon>Candidatus Borkfalkia</taxon>
    </lineage>
</organism>
<name>A0A9D2D7J0_9FIRM</name>
<evidence type="ECO:0000256" key="1">
    <source>
        <dbReference type="SAM" id="MobiDB-lite"/>
    </source>
</evidence>
<dbReference type="EMBL" id="DXCF01000032">
    <property type="protein sequence ID" value="HIZ10081.1"/>
    <property type="molecule type" value="Genomic_DNA"/>
</dbReference>
<evidence type="ECO:0000256" key="2">
    <source>
        <dbReference type="SAM" id="Phobius"/>
    </source>
</evidence>
<reference evidence="3" key="1">
    <citation type="journal article" date="2021" name="PeerJ">
        <title>Extensive microbial diversity within the chicken gut microbiome revealed by metagenomics and culture.</title>
        <authorList>
            <person name="Gilroy R."/>
            <person name="Ravi A."/>
            <person name="Getino M."/>
            <person name="Pursley I."/>
            <person name="Horton D.L."/>
            <person name="Alikhan N.F."/>
            <person name="Baker D."/>
            <person name="Gharbi K."/>
            <person name="Hall N."/>
            <person name="Watson M."/>
            <person name="Adriaenssens E.M."/>
            <person name="Foster-Nyarko E."/>
            <person name="Jarju S."/>
            <person name="Secka A."/>
            <person name="Antonio M."/>
            <person name="Oren A."/>
            <person name="Chaudhuri R.R."/>
            <person name="La Ragione R."/>
            <person name="Hildebrand F."/>
            <person name="Pallen M.J."/>
        </authorList>
    </citation>
    <scope>NUCLEOTIDE SEQUENCE</scope>
    <source>
        <strain evidence="3">CHK192-19661</strain>
    </source>
</reference>
<feature type="transmembrane region" description="Helical" evidence="2">
    <location>
        <begin position="174"/>
        <end position="194"/>
    </location>
</feature>
<reference evidence="3" key="2">
    <citation type="submission" date="2021-04" db="EMBL/GenBank/DDBJ databases">
        <authorList>
            <person name="Gilroy R."/>
        </authorList>
    </citation>
    <scope>NUCLEOTIDE SEQUENCE</scope>
    <source>
        <strain evidence="3">CHK192-19661</strain>
    </source>
</reference>
<feature type="transmembrane region" description="Helical" evidence="2">
    <location>
        <begin position="134"/>
        <end position="154"/>
    </location>
</feature>
<feature type="transmembrane region" description="Helical" evidence="2">
    <location>
        <begin position="107"/>
        <end position="127"/>
    </location>
</feature>
<keyword evidence="2" id="KW-1133">Transmembrane helix</keyword>
<sequence length="232" mass="25435">MNVFKTACAEVLEYLRRAVTPFFIKLMFGMTMLAVLLITNDVLRTILTAVLFAGDIVLTYVLLRSSGETACKMKETGRLLRENKPVGSAEHAGGYKPCKEYAPYKGFVIGAVVSLPAIVLIVVGALTGSAGVRLGLVFSSGWAFLPVFAVYYLVGEKIPNEDGEMVLAAIDANWLWWGMILVAICIAVCGIAYIHGGRRERLRQFMLERRTQSVEEGKKKHSEVSARGVKKG</sequence>
<comment type="caution">
    <text evidence="3">The sequence shown here is derived from an EMBL/GenBank/DDBJ whole genome shotgun (WGS) entry which is preliminary data.</text>
</comment>
<feature type="compositionally biased region" description="Basic and acidic residues" evidence="1">
    <location>
        <begin position="213"/>
        <end position="224"/>
    </location>
</feature>
<keyword evidence="2" id="KW-0472">Membrane</keyword>
<gene>
    <name evidence="3" type="ORF">H9726_06300</name>
</gene>
<feature type="transmembrane region" description="Helical" evidence="2">
    <location>
        <begin position="46"/>
        <end position="63"/>
    </location>
</feature>
<evidence type="ECO:0000313" key="3">
    <source>
        <dbReference type="EMBL" id="HIZ10081.1"/>
    </source>
</evidence>
<feature type="transmembrane region" description="Helical" evidence="2">
    <location>
        <begin position="22"/>
        <end position="39"/>
    </location>
</feature>
<accession>A0A9D2D7J0</accession>
<evidence type="ECO:0000313" key="4">
    <source>
        <dbReference type="Proteomes" id="UP000824025"/>
    </source>
</evidence>